<dbReference type="Proteomes" id="UP000669133">
    <property type="component" value="Unassembled WGS sequence"/>
</dbReference>
<comment type="similarity">
    <text evidence="1">Belongs to the universal ribosomal protein uL15 family.</text>
</comment>
<evidence type="ECO:0000256" key="2">
    <source>
        <dbReference type="ARBA" id="ARBA00022980"/>
    </source>
</evidence>
<dbReference type="GO" id="GO:0003735">
    <property type="term" value="F:structural constituent of ribosome"/>
    <property type="evidence" value="ECO:0007669"/>
    <property type="project" value="InterPro"/>
</dbReference>
<dbReference type="PANTHER" id="PTHR12934:SF11">
    <property type="entry name" value="LARGE RIBOSOMAL SUBUNIT PROTEIN UL15M"/>
    <property type="match status" value="1"/>
</dbReference>
<comment type="caution">
    <text evidence="6">The sequence shown here is derived from an EMBL/GenBank/DDBJ whole genome shotgun (WGS) entry which is preliminary data.</text>
</comment>
<dbReference type="GeneID" id="93653588"/>
<evidence type="ECO:0000256" key="3">
    <source>
        <dbReference type="ARBA" id="ARBA00023274"/>
    </source>
</evidence>
<dbReference type="RefSeq" id="XP_067546442.1">
    <property type="nucleotide sequence ID" value="XM_067694085.1"/>
</dbReference>
<evidence type="ECO:0000256" key="1">
    <source>
        <dbReference type="ARBA" id="ARBA00007320"/>
    </source>
</evidence>
<dbReference type="PANTHER" id="PTHR12934">
    <property type="entry name" value="50S RIBOSOMAL PROTEIN L15"/>
    <property type="match status" value="1"/>
</dbReference>
<dbReference type="EMBL" id="JAEOAQ010000007">
    <property type="protein sequence ID" value="KAG5417326.1"/>
    <property type="molecule type" value="Genomic_DNA"/>
</dbReference>
<dbReference type="InterPro" id="IPR005749">
    <property type="entry name" value="Ribosomal_uL15_bac-type"/>
</dbReference>
<accession>A0A8H7ZCA6</accession>
<protein>
    <submittedName>
        <fullName evidence="6">MRPL10</fullName>
    </submittedName>
</protein>
<keyword evidence="3" id="KW-0687">Ribonucleoprotein</keyword>
<dbReference type="InterPro" id="IPR030878">
    <property type="entry name" value="Ribosomal_uL15"/>
</dbReference>
<dbReference type="HAMAP" id="MF_01341">
    <property type="entry name" value="Ribosomal_uL15"/>
    <property type="match status" value="1"/>
</dbReference>
<reference evidence="6 7" key="1">
    <citation type="submission" date="2020-12" db="EMBL/GenBank/DDBJ databases">
        <title>Effect of drift, selection, and recombination on the evolution of hybrid genomes in Candida yeast pathogens.</title>
        <authorList>
            <person name="Mixao V."/>
            <person name="Ksiezopolska E."/>
            <person name="Saus E."/>
            <person name="Boekhout T."/>
            <person name="Gacser A."/>
            <person name="Gabaldon T."/>
        </authorList>
    </citation>
    <scope>NUCLEOTIDE SEQUENCE [LARGE SCALE GENOMIC DNA]</scope>
    <source>
        <strain evidence="6 7">BP57</strain>
    </source>
</reference>
<evidence type="ECO:0000259" key="5">
    <source>
        <dbReference type="Pfam" id="PF00828"/>
    </source>
</evidence>
<keyword evidence="2" id="KW-0689">Ribosomal protein</keyword>
<feature type="region of interest" description="Disordered" evidence="4">
    <location>
        <begin position="40"/>
        <end position="68"/>
    </location>
</feature>
<dbReference type="InterPro" id="IPR036227">
    <property type="entry name" value="Ribosomal_uL15/eL18_sf"/>
</dbReference>
<evidence type="ECO:0000256" key="4">
    <source>
        <dbReference type="SAM" id="MobiDB-lite"/>
    </source>
</evidence>
<evidence type="ECO:0000313" key="7">
    <source>
        <dbReference type="Proteomes" id="UP000669133"/>
    </source>
</evidence>
<gene>
    <name evidence="6" type="ORF">I9W82_004959</name>
</gene>
<dbReference type="GO" id="GO:0006412">
    <property type="term" value="P:translation"/>
    <property type="evidence" value="ECO:0007669"/>
    <property type="project" value="InterPro"/>
</dbReference>
<organism evidence="6 7">
    <name type="scientific">Candida metapsilosis</name>
    <dbReference type="NCBI Taxonomy" id="273372"/>
    <lineage>
        <taxon>Eukaryota</taxon>
        <taxon>Fungi</taxon>
        <taxon>Dikarya</taxon>
        <taxon>Ascomycota</taxon>
        <taxon>Saccharomycotina</taxon>
        <taxon>Pichiomycetes</taxon>
        <taxon>Debaryomycetaceae</taxon>
        <taxon>Candida/Lodderomyces clade</taxon>
        <taxon>Candida</taxon>
    </lineage>
</organism>
<dbReference type="NCBIfam" id="TIGR01071">
    <property type="entry name" value="rplO_bact"/>
    <property type="match status" value="1"/>
</dbReference>
<dbReference type="InterPro" id="IPR021131">
    <property type="entry name" value="Ribosomal_uL15/eL18"/>
</dbReference>
<name>A0A8H7ZCA6_9ASCO</name>
<dbReference type="GO" id="GO:0005762">
    <property type="term" value="C:mitochondrial large ribosomal subunit"/>
    <property type="evidence" value="ECO:0007669"/>
    <property type="project" value="TreeGrafter"/>
</dbReference>
<dbReference type="AlphaFoldDB" id="A0A8H7ZCA6"/>
<evidence type="ECO:0000313" key="6">
    <source>
        <dbReference type="EMBL" id="KAG5417326.1"/>
    </source>
</evidence>
<dbReference type="Pfam" id="PF00828">
    <property type="entry name" value="Ribosomal_L27A"/>
    <property type="match status" value="1"/>
</dbReference>
<dbReference type="Gene3D" id="3.100.10.10">
    <property type="match status" value="1"/>
</dbReference>
<dbReference type="SUPFAM" id="SSF52080">
    <property type="entry name" value="Ribosomal proteins L15p and L18e"/>
    <property type="match status" value="1"/>
</dbReference>
<sequence>MFTGSSFIGRLGFPCSSQLRHTSRKIGYLGYLAPNEGSTSGYKRLGRGPSSNKGKTSGRGQKGQKARGKVPIWMEGGQTPYFKQMPMVGFRNAHNAKQYHEINLSKVQDFWNTGRIPLKEGETLTIKVMKECGLITGSLKDGVKILGKTMADYTVPLNIEASKATDQAIEKIENTNMSFTARYFSKLGLRAFVNPSYFLLRKGYVPLQARPTSQKDISYYSDPDKRGYLHKDRSILLDHLDKAREELKTAKPKKKLSKFKSLSEQLKEASSVNFQSTSKLVSVKDLA</sequence>
<keyword evidence="7" id="KW-1185">Reference proteome</keyword>
<dbReference type="OrthoDB" id="361383at2759"/>
<proteinExistence type="inferred from homology"/>
<feature type="domain" description="Large ribosomal subunit protein uL15/eL18" evidence="5">
    <location>
        <begin position="101"/>
        <end position="174"/>
    </location>
</feature>